<feature type="compositionally biased region" description="Polar residues" evidence="1">
    <location>
        <begin position="236"/>
        <end position="249"/>
    </location>
</feature>
<proteinExistence type="predicted"/>
<comment type="caution">
    <text evidence="2">The sequence shown here is derived from an EMBL/GenBank/DDBJ whole genome shotgun (WGS) entry which is preliminary data.</text>
</comment>
<protein>
    <submittedName>
        <fullName evidence="2">Uncharacterized protein</fullName>
    </submittedName>
</protein>
<organism evidence="2 3">
    <name type="scientific">Zymoseptoria brevis</name>
    <dbReference type="NCBI Taxonomy" id="1047168"/>
    <lineage>
        <taxon>Eukaryota</taxon>
        <taxon>Fungi</taxon>
        <taxon>Dikarya</taxon>
        <taxon>Ascomycota</taxon>
        <taxon>Pezizomycotina</taxon>
        <taxon>Dothideomycetes</taxon>
        <taxon>Dothideomycetidae</taxon>
        <taxon>Mycosphaerellales</taxon>
        <taxon>Mycosphaerellaceae</taxon>
        <taxon>Zymoseptoria</taxon>
    </lineage>
</organism>
<evidence type="ECO:0000256" key="1">
    <source>
        <dbReference type="SAM" id="MobiDB-lite"/>
    </source>
</evidence>
<dbReference type="OrthoDB" id="10306279at2759"/>
<accession>A0A0F4G9Y9</accession>
<dbReference type="Proteomes" id="UP000033647">
    <property type="component" value="Unassembled WGS sequence"/>
</dbReference>
<sequence length="377" mass="41544">MSSFDSGHAESSAMAATGIPVMTTVSVCHTKPLRFTTLPCDQLPLSVQSKNAALVGSQSTPTIVPTPQRTGVDGPHGNLNRVREVDVVCIEYAGDESNGNRRSDVLEGVKVRQRSKFALFFRGLRRVRSAPDLRTPPPQPIGVRERTKAIGAHLTAVKGRFSERITSLLRKRKDSGYHSEVEEPRVPLAVRVDFGHVDFGGPQLARTELSVSPSTCFPPHGDDFEVPQSLLQHDSVTVPSENSTDNGSTMAHHETSPPLDDESSWLASIRSSAEDLTRKLHDWHAAESVLVSRGRGGRSFHGYESPPPVDLLAESRGFPRSPSPRRQTIEQQIARADELYRLMKLRIDEVHDNGGFDEDRLEEYFRNRADSTTGQAA</sequence>
<reference evidence="2 3" key="1">
    <citation type="submission" date="2015-03" db="EMBL/GenBank/DDBJ databases">
        <title>RNA-seq based gene annotation and comparative genomics of four Zymoseptoria species reveal species-specific pathogenicity related genes and transposable element activity.</title>
        <authorList>
            <person name="Grandaubert J."/>
            <person name="Bhattacharyya A."/>
            <person name="Stukenbrock E.H."/>
        </authorList>
    </citation>
    <scope>NUCLEOTIDE SEQUENCE [LARGE SCALE GENOMIC DNA]</scope>
    <source>
        <strain evidence="2 3">Zb18110</strain>
    </source>
</reference>
<dbReference type="AlphaFoldDB" id="A0A0F4G9Y9"/>
<evidence type="ECO:0000313" key="2">
    <source>
        <dbReference type="EMBL" id="KJX94159.1"/>
    </source>
</evidence>
<name>A0A0F4G9Y9_9PEZI</name>
<feature type="region of interest" description="Disordered" evidence="1">
    <location>
        <begin position="58"/>
        <end position="78"/>
    </location>
</feature>
<dbReference type="EMBL" id="LAFY01004173">
    <property type="protein sequence ID" value="KJX94159.1"/>
    <property type="molecule type" value="Genomic_DNA"/>
</dbReference>
<gene>
    <name evidence="2" type="ORF">TI39_contig4214g00018</name>
</gene>
<keyword evidence="3" id="KW-1185">Reference proteome</keyword>
<feature type="compositionally biased region" description="Polar residues" evidence="1">
    <location>
        <begin position="58"/>
        <end position="69"/>
    </location>
</feature>
<feature type="region of interest" description="Disordered" evidence="1">
    <location>
        <begin position="236"/>
        <end position="263"/>
    </location>
</feature>
<evidence type="ECO:0000313" key="3">
    <source>
        <dbReference type="Proteomes" id="UP000033647"/>
    </source>
</evidence>